<keyword evidence="3" id="KW-1185">Reference proteome</keyword>
<protein>
    <submittedName>
        <fullName evidence="2">Antibiotic biosynthesis monooxygenase</fullName>
    </submittedName>
</protein>
<feature type="domain" description="ABM" evidence="1">
    <location>
        <begin position="12"/>
        <end position="101"/>
    </location>
</feature>
<dbReference type="GO" id="GO:0004497">
    <property type="term" value="F:monooxygenase activity"/>
    <property type="evidence" value="ECO:0007669"/>
    <property type="project" value="UniProtKB-KW"/>
</dbReference>
<dbReference type="OrthoDB" id="9812192at2"/>
<dbReference type="InterPro" id="IPR007138">
    <property type="entry name" value="ABM_dom"/>
</dbReference>
<dbReference type="PATRIC" id="fig|874156.12.peg.2570"/>
<dbReference type="SUPFAM" id="SSF54909">
    <property type="entry name" value="Dimeric alpha+beta barrel"/>
    <property type="match status" value="1"/>
</dbReference>
<dbReference type="Gene3D" id="3.30.70.100">
    <property type="match status" value="1"/>
</dbReference>
<dbReference type="STRING" id="874156.GCA_001021555_02580"/>
<dbReference type="AlphaFoldDB" id="A0A0H0XRK2"/>
<gene>
    <name evidence="2" type="ORF">AAV99_12485</name>
</gene>
<dbReference type="RefSeq" id="WP_047094402.1">
    <property type="nucleotide sequence ID" value="NZ_LBHU01000004.1"/>
</dbReference>
<comment type="caution">
    <text evidence="2">The sequence shown here is derived from an EMBL/GenBank/DDBJ whole genome shotgun (WGS) entry which is preliminary data.</text>
</comment>
<dbReference type="InterPro" id="IPR011008">
    <property type="entry name" value="Dimeric_a/b-barrel"/>
</dbReference>
<reference evidence="2 3" key="1">
    <citation type="submission" date="2015-04" db="EMBL/GenBank/DDBJ databases">
        <title>The draft genome sequence of Erythrobacter marinus HWDM-33.</title>
        <authorList>
            <person name="Zhuang L."/>
            <person name="Liu Y."/>
            <person name="Shao Z."/>
        </authorList>
    </citation>
    <scope>NUCLEOTIDE SEQUENCE [LARGE SCALE GENOMIC DNA]</scope>
    <source>
        <strain evidence="2 3">HWDM-33</strain>
    </source>
</reference>
<dbReference type="PROSITE" id="PS51725">
    <property type="entry name" value="ABM"/>
    <property type="match status" value="1"/>
</dbReference>
<keyword evidence="2" id="KW-0503">Monooxygenase</keyword>
<evidence type="ECO:0000259" key="1">
    <source>
        <dbReference type="PROSITE" id="PS51725"/>
    </source>
</evidence>
<dbReference type="Proteomes" id="UP000053455">
    <property type="component" value="Unassembled WGS sequence"/>
</dbReference>
<evidence type="ECO:0000313" key="3">
    <source>
        <dbReference type="Proteomes" id="UP000053455"/>
    </source>
</evidence>
<dbReference type="Pfam" id="PF03992">
    <property type="entry name" value="ABM"/>
    <property type="match status" value="1"/>
</dbReference>
<dbReference type="EMBL" id="LBHU01000004">
    <property type="protein sequence ID" value="KLI62885.1"/>
    <property type="molecule type" value="Genomic_DNA"/>
</dbReference>
<accession>A0A0H0XRK2</accession>
<organism evidence="2 3">
    <name type="scientific">Aurantiacibacter marinus</name>
    <dbReference type="NCBI Taxonomy" id="874156"/>
    <lineage>
        <taxon>Bacteria</taxon>
        <taxon>Pseudomonadati</taxon>
        <taxon>Pseudomonadota</taxon>
        <taxon>Alphaproteobacteria</taxon>
        <taxon>Sphingomonadales</taxon>
        <taxon>Erythrobacteraceae</taxon>
        <taxon>Aurantiacibacter</taxon>
    </lineage>
</organism>
<evidence type="ECO:0000313" key="2">
    <source>
        <dbReference type="EMBL" id="KLI62885.1"/>
    </source>
</evidence>
<proteinExistence type="predicted"/>
<name>A0A0H0XRK2_9SPHN</name>
<sequence>MSKAERGGAPGKSFIATLRVKPEKRDDFIALQTELKGLVHDHEPDAYVYEVLQAEDDENLFYCVATFKDETAFDHHMGIDFHDRLVPPILDCLAEDMQLTFLRSHA</sequence>
<keyword evidence="2" id="KW-0560">Oxidoreductase</keyword>